<dbReference type="PROSITE" id="PS50977">
    <property type="entry name" value="HTH_TETR_2"/>
    <property type="match status" value="1"/>
</dbReference>
<feature type="domain" description="HTH tetR-type" evidence="3">
    <location>
        <begin position="6"/>
        <end position="66"/>
    </location>
</feature>
<keyword evidence="1 2" id="KW-0238">DNA-binding</keyword>
<dbReference type="RefSeq" id="WP_275614592.1">
    <property type="nucleotide sequence ID" value="NZ_JARFVA010000002.1"/>
</dbReference>
<dbReference type="InterPro" id="IPR050624">
    <property type="entry name" value="HTH-type_Tx_Regulator"/>
</dbReference>
<evidence type="ECO:0000313" key="5">
    <source>
        <dbReference type="Proteomes" id="UP001217083"/>
    </source>
</evidence>
<keyword evidence="5" id="KW-1185">Reference proteome</keyword>
<protein>
    <submittedName>
        <fullName evidence="4">TetR family transcriptional regulator</fullName>
    </submittedName>
</protein>
<name>A0ABT5XNG4_9FLAO</name>
<evidence type="ECO:0000256" key="2">
    <source>
        <dbReference type="PROSITE-ProRule" id="PRU00335"/>
    </source>
</evidence>
<proteinExistence type="predicted"/>
<dbReference type="PANTHER" id="PTHR43479:SF11">
    <property type="entry name" value="ACREF_ENVCD OPERON REPRESSOR-RELATED"/>
    <property type="match status" value="1"/>
</dbReference>
<dbReference type="InterPro" id="IPR001647">
    <property type="entry name" value="HTH_TetR"/>
</dbReference>
<dbReference type="Gene3D" id="1.10.357.10">
    <property type="entry name" value="Tetracycline Repressor, domain 2"/>
    <property type="match status" value="1"/>
</dbReference>
<feature type="DNA-binding region" description="H-T-H motif" evidence="2">
    <location>
        <begin position="29"/>
        <end position="48"/>
    </location>
</feature>
<evidence type="ECO:0000256" key="1">
    <source>
        <dbReference type="ARBA" id="ARBA00023125"/>
    </source>
</evidence>
<dbReference type="Proteomes" id="UP001217083">
    <property type="component" value="Unassembled WGS sequence"/>
</dbReference>
<dbReference type="EMBL" id="JARFVA010000002">
    <property type="protein sequence ID" value="MDF0707436.1"/>
    <property type="molecule type" value="Genomic_DNA"/>
</dbReference>
<reference evidence="4 5" key="1">
    <citation type="submission" date="2023-03" db="EMBL/GenBank/DDBJ databases">
        <title>Muricauda XX sp. nov. and Muricauda XXX sp. nov., two novel species isolated from Okinawa Trough.</title>
        <authorList>
            <person name="Cao W."/>
            <person name="Deng X."/>
        </authorList>
    </citation>
    <scope>NUCLEOTIDE SEQUENCE [LARGE SCALE GENOMIC DNA]</scope>
    <source>
        <strain evidence="4 5">81s02</strain>
    </source>
</reference>
<evidence type="ECO:0000259" key="3">
    <source>
        <dbReference type="PROSITE" id="PS50977"/>
    </source>
</evidence>
<organism evidence="4 5">
    <name type="scientific">Flagellimonas okinawensis</name>
    <dbReference type="NCBI Taxonomy" id="3031324"/>
    <lineage>
        <taxon>Bacteria</taxon>
        <taxon>Pseudomonadati</taxon>
        <taxon>Bacteroidota</taxon>
        <taxon>Flavobacteriia</taxon>
        <taxon>Flavobacteriales</taxon>
        <taxon>Flavobacteriaceae</taxon>
        <taxon>Flagellimonas</taxon>
    </lineage>
</organism>
<dbReference type="PANTHER" id="PTHR43479">
    <property type="entry name" value="ACREF/ENVCD OPERON REPRESSOR-RELATED"/>
    <property type="match status" value="1"/>
</dbReference>
<sequence length="198" mass="22921">MVTKLVDTEEKIKIAARKIFTQKGYAATRTRDIAEEADINLSLLNYYFRSKEKLFNIIMIEKLQEFFGVISPIITDFRLSLEEKVEKIVENYIEMILKNPDLPIFVLSEIRHNPKNFGIKMGVLHLLSNSSLVVQIAEKNSKVDPIHFLLNILGMSIFPFISKPIMMAGGLFDEEKFKSLMEERKRLIPIWIKATLET</sequence>
<comment type="caution">
    <text evidence="4">The sequence shown here is derived from an EMBL/GenBank/DDBJ whole genome shotgun (WGS) entry which is preliminary data.</text>
</comment>
<accession>A0ABT5XNG4</accession>
<dbReference type="Pfam" id="PF00440">
    <property type="entry name" value="TetR_N"/>
    <property type="match status" value="1"/>
</dbReference>
<gene>
    <name evidence="4" type="ORF">PY091_09425</name>
</gene>
<dbReference type="SUPFAM" id="SSF46689">
    <property type="entry name" value="Homeodomain-like"/>
    <property type="match status" value="1"/>
</dbReference>
<dbReference type="PRINTS" id="PR00455">
    <property type="entry name" value="HTHTETR"/>
</dbReference>
<dbReference type="InterPro" id="IPR009057">
    <property type="entry name" value="Homeodomain-like_sf"/>
</dbReference>
<evidence type="ECO:0000313" key="4">
    <source>
        <dbReference type="EMBL" id="MDF0707436.1"/>
    </source>
</evidence>